<organism evidence="2 3">
    <name type="scientific">Buddleja alternifolia</name>
    <dbReference type="NCBI Taxonomy" id="168488"/>
    <lineage>
        <taxon>Eukaryota</taxon>
        <taxon>Viridiplantae</taxon>
        <taxon>Streptophyta</taxon>
        <taxon>Embryophyta</taxon>
        <taxon>Tracheophyta</taxon>
        <taxon>Spermatophyta</taxon>
        <taxon>Magnoliopsida</taxon>
        <taxon>eudicotyledons</taxon>
        <taxon>Gunneridae</taxon>
        <taxon>Pentapetalae</taxon>
        <taxon>asterids</taxon>
        <taxon>lamiids</taxon>
        <taxon>Lamiales</taxon>
        <taxon>Scrophulariaceae</taxon>
        <taxon>Buddlejeae</taxon>
        <taxon>Buddleja</taxon>
    </lineage>
</organism>
<reference evidence="2" key="1">
    <citation type="submission" date="2019-10" db="EMBL/GenBank/DDBJ databases">
        <authorList>
            <person name="Zhang R."/>
            <person name="Pan Y."/>
            <person name="Wang J."/>
            <person name="Ma R."/>
            <person name="Yu S."/>
        </authorList>
    </citation>
    <scope>NUCLEOTIDE SEQUENCE</scope>
    <source>
        <strain evidence="2">LA-IB0</strain>
        <tissue evidence="2">Leaf</tissue>
    </source>
</reference>
<dbReference type="GO" id="GO:0031490">
    <property type="term" value="F:chromatin DNA binding"/>
    <property type="evidence" value="ECO:0007669"/>
    <property type="project" value="InterPro"/>
</dbReference>
<dbReference type="GO" id="GO:0003713">
    <property type="term" value="F:transcription coactivator activity"/>
    <property type="evidence" value="ECO:0007669"/>
    <property type="project" value="InterPro"/>
</dbReference>
<evidence type="ECO:0000256" key="1">
    <source>
        <dbReference type="SAM" id="MobiDB-lite"/>
    </source>
</evidence>
<sequence>MDKGKGKSAEIDPDLNIDEWMKAFLPDITPDADDIGMGRAEVIVPSSTPNSSNQPNKAISLGENYQVSAMTKQATAHGILQQQTSIGCHSMNPLMARRQELFNGLQHTDQAPSQNTLDTQSSLLHESVRPNLVQIQRPQNLMLVDQFKPANQSQTSFLGPSQGILHFFRTLFDSAPQDQSASSIDWVNRTFPQTMNVEASNKWERTRAFAETTLRVLNLSPSDLVKCRKERIYQTMNNMVRFFRDIKHKKSLPVNQPPPQQAEPSANHLQAPQMQQRGQSYPNSQMGFDQNALRMLLHPTNNGVAQNNISGVQYQTINSSRNIFNSLEYSTNSTTRASSILASPHQNKQRDAMKRPKMKHERNNPQMFQKRNEETNLREILGFNQKQHVSSPQNSQNSSSQIEGVKDLSLRFWKSATPSLSTSPSIAFPSPLTPLTPSSVPADCGKSPLCVEENSKITNISVPPEHLPLQDTELHTESQCPNGKQLSCANEDPVQRLVNVVKSISSNALNAALRDIDAVTNITDRIPGNLLPDEPSRFIIHDLAGDISSIGASTGSRIKRKLNASALNDSTAEMEFYASDSIKIKLKKEPNDLLLQDIKEINQKLIEVVVDVKDVSGVGSDKVTVVKCSYNPVGFSWNIKTPNTEMFPHLVLEFIVPADYPNSCPTVIETLPPVCRETEEGEYMWRKAKANFDLLLSEKSEITSVKEMAEAWNFCAAEVFHEFAETMGGGGFSSRYGKWENCVAAN</sequence>
<name>A0AAV6WQ16_9LAMI</name>
<feature type="compositionally biased region" description="Polar residues" evidence="1">
    <location>
        <begin position="262"/>
        <end position="286"/>
    </location>
</feature>
<keyword evidence="3" id="KW-1185">Reference proteome</keyword>
<dbReference type="AlphaFoldDB" id="A0AAV6WQ16"/>
<dbReference type="InterPro" id="IPR044661">
    <property type="entry name" value="MED15a/b/c-like"/>
</dbReference>
<protein>
    <submittedName>
        <fullName evidence="2">Uncharacterized protein</fullName>
    </submittedName>
</protein>
<feature type="region of interest" description="Disordered" evidence="1">
    <location>
        <begin position="250"/>
        <end position="286"/>
    </location>
</feature>
<accession>A0AAV6WQ16</accession>
<dbReference type="Proteomes" id="UP000826271">
    <property type="component" value="Unassembled WGS sequence"/>
</dbReference>
<gene>
    <name evidence="2" type="ORF">BUALT_Bualt12G0039000</name>
</gene>
<feature type="compositionally biased region" description="Polar residues" evidence="1">
    <location>
        <begin position="335"/>
        <end position="346"/>
    </location>
</feature>
<dbReference type="EMBL" id="WHWC01000012">
    <property type="protein sequence ID" value="KAG8372174.1"/>
    <property type="molecule type" value="Genomic_DNA"/>
</dbReference>
<evidence type="ECO:0000313" key="2">
    <source>
        <dbReference type="EMBL" id="KAG8372174.1"/>
    </source>
</evidence>
<dbReference type="PANTHER" id="PTHR33137">
    <property type="entry name" value="MEDIATOR OF RNA POLYMERASE II TRANSCRIPTION SUBUNIT 15A-RELATED"/>
    <property type="match status" value="1"/>
</dbReference>
<evidence type="ECO:0000313" key="3">
    <source>
        <dbReference type="Proteomes" id="UP000826271"/>
    </source>
</evidence>
<proteinExistence type="predicted"/>
<comment type="caution">
    <text evidence="2">The sequence shown here is derived from an EMBL/GenBank/DDBJ whole genome shotgun (WGS) entry which is preliminary data.</text>
</comment>
<dbReference type="PANTHER" id="PTHR33137:SF4">
    <property type="entry name" value="MEDIATOR OF RNA POLYMERASE II TRANSCRIPTION SUBUNIT 15A-RELATED"/>
    <property type="match status" value="1"/>
</dbReference>
<feature type="region of interest" description="Disordered" evidence="1">
    <location>
        <begin position="335"/>
        <end position="362"/>
    </location>
</feature>